<comment type="caution">
    <text evidence="3">The sequence shown here is derived from an EMBL/GenBank/DDBJ whole genome shotgun (WGS) entry which is preliminary data.</text>
</comment>
<organism evidence="3 4">
    <name type="scientific">Scyliorhinus torazame</name>
    <name type="common">Cloudy catshark</name>
    <name type="synonym">Catulus torazame</name>
    <dbReference type="NCBI Taxonomy" id="75743"/>
    <lineage>
        <taxon>Eukaryota</taxon>
        <taxon>Metazoa</taxon>
        <taxon>Chordata</taxon>
        <taxon>Craniata</taxon>
        <taxon>Vertebrata</taxon>
        <taxon>Chondrichthyes</taxon>
        <taxon>Elasmobranchii</taxon>
        <taxon>Galeomorphii</taxon>
        <taxon>Galeoidea</taxon>
        <taxon>Carcharhiniformes</taxon>
        <taxon>Scyliorhinidae</taxon>
        <taxon>Scyliorhinus</taxon>
    </lineage>
</organism>
<gene>
    <name evidence="3" type="ORF">scyTo_0011002</name>
</gene>
<feature type="coiled-coil region" evidence="1">
    <location>
        <begin position="288"/>
        <end position="315"/>
    </location>
</feature>
<keyword evidence="4" id="KW-1185">Reference proteome</keyword>
<accession>A0A401NGG4</accession>
<protein>
    <recommendedName>
        <fullName evidence="5">Coiled-coil domain-containing protein 17</fullName>
    </recommendedName>
</protein>
<dbReference type="PANTHER" id="PTHR33820:SF5">
    <property type="entry name" value="COILED-COIL DOMAIN-CONTAINING PROTEIN 17-LIKE"/>
    <property type="match status" value="1"/>
</dbReference>
<feature type="coiled-coil region" evidence="1">
    <location>
        <begin position="125"/>
        <end position="152"/>
    </location>
</feature>
<reference evidence="3 4" key="1">
    <citation type="journal article" date="2018" name="Nat. Ecol. Evol.">
        <title>Shark genomes provide insights into elasmobranch evolution and the origin of vertebrates.</title>
        <authorList>
            <person name="Hara Y"/>
            <person name="Yamaguchi K"/>
            <person name="Onimaru K"/>
            <person name="Kadota M"/>
            <person name="Koyanagi M"/>
            <person name="Keeley SD"/>
            <person name="Tatsumi K"/>
            <person name="Tanaka K"/>
            <person name="Motone F"/>
            <person name="Kageyama Y"/>
            <person name="Nozu R"/>
            <person name="Adachi N"/>
            <person name="Nishimura O"/>
            <person name="Nakagawa R"/>
            <person name="Tanegashima C"/>
            <person name="Kiyatake I"/>
            <person name="Matsumoto R"/>
            <person name="Murakumo K"/>
            <person name="Nishida K"/>
            <person name="Terakita A"/>
            <person name="Kuratani S"/>
            <person name="Sato K"/>
            <person name="Hyodo S Kuraku.S."/>
        </authorList>
    </citation>
    <scope>NUCLEOTIDE SEQUENCE [LARGE SCALE GENOMIC DNA]</scope>
</reference>
<dbReference type="OrthoDB" id="289416at2759"/>
<dbReference type="AlphaFoldDB" id="A0A401NGG4"/>
<evidence type="ECO:0000256" key="2">
    <source>
        <dbReference type="SAM" id="MobiDB-lite"/>
    </source>
</evidence>
<dbReference type="OMA" id="DPSYRVC"/>
<dbReference type="STRING" id="75743.A0A401NGG4"/>
<dbReference type="EMBL" id="BFAA01004869">
    <property type="protein sequence ID" value="GCB59854.1"/>
    <property type="molecule type" value="Genomic_DNA"/>
</dbReference>
<evidence type="ECO:0000256" key="1">
    <source>
        <dbReference type="SAM" id="Coils"/>
    </source>
</evidence>
<sequence>MTPRYLSCSCCKMTFKSPFLLEKHREKFCIGTEIGRGLMTRTPEDMLEQLKDYKRHRADQRKQREMEERDILEEMDENERRFTYDNFIFDEQATFDQDGPSPREQWFRQHKNQLQNLAQDHGKHVTALLSRNKELEEQRAEIVKKLNELSEKSKVSSQVEKMLAELKAQEYKNELLLESMKQQLEVLQLETMQNKVASRHNTSHSHLSKRKEKVQHLQTFLPFYGGGNLSSEISALRLSYLQNGGNDQLILIQLHDLLAEALQLEQRVKHPRTHRKERNHREQHSTFKRNLDSELISLEVENQRLEDEILKLQLKRQTSRTSQKLLKTSIGQRLMLSIDGDENDQGQLTRKDSNQKMRALKTEIDILKQEMEIQRLQRRMRTSKTRDLPNATARTPPFLPMEDPRPQTPTLAKHFLDSSEGLGPAPYDPVAGFVVFYDFLLGLDPRYRVCRLVVGLYHGGQEMGDPSPLPAAYCDIDNLPAYFPEVNRGNGAILAIKQVVPRVRPSPGISLIMELQASGGYDPYGQDINRLVSRGWIKIDIFDSQNRVISGRWKVPVRILPVKPSMTTGELNGVPQLENMELYLRLVNARDANIQTTAAIDHNNARLYKYPPLASARTTIPIDAPLSSFRSSYRYPTTQLVFPSFEETVDPPPPSVDVMSLQHSASARIQSG</sequence>
<dbReference type="InterPro" id="IPR038800">
    <property type="entry name" value="CCDC17"/>
</dbReference>
<evidence type="ECO:0000313" key="4">
    <source>
        <dbReference type="Proteomes" id="UP000288216"/>
    </source>
</evidence>
<dbReference type="PANTHER" id="PTHR33820">
    <property type="entry name" value="COILED-COIL DOMAIN-CONTAINING PROTEIN 17"/>
    <property type="match status" value="1"/>
</dbReference>
<name>A0A401NGG4_SCYTO</name>
<keyword evidence="1" id="KW-0175">Coiled coil</keyword>
<evidence type="ECO:0008006" key="5">
    <source>
        <dbReference type="Google" id="ProtNLM"/>
    </source>
</evidence>
<dbReference type="Proteomes" id="UP000288216">
    <property type="component" value="Unassembled WGS sequence"/>
</dbReference>
<proteinExistence type="predicted"/>
<feature type="region of interest" description="Disordered" evidence="2">
    <location>
        <begin position="380"/>
        <end position="404"/>
    </location>
</feature>
<evidence type="ECO:0000313" key="3">
    <source>
        <dbReference type="EMBL" id="GCB59854.1"/>
    </source>
</evidence>